<feature type="region of interest" description="Disordered" evidence="2">
    <location>
        <begin position="1"/>
        <end position="24"/>
    </location>
</feature>
<accession>A0A2P7QRB9</accession>
<comment type="caution">
    <text evidence="4">The sequence shown here is derived from an EMBL/GenBank/DDBJ whole genome shotgun (WGS) entry which is preliminary data.</text>
</comment>
<dbReference type="OrthoDB" id="5290459at2"/>
<dbReference type="Proteomes" id="UP000241167">
    <property type="component" value="Unassembled WGS sequence"/>
</dbReference>
<keyword evidence="5" id="KW-1185">Reference proteome</keyword>
<evidence type="ECO:0000259" key="3">
    <source>
        <dbReference type="Pfam" id="PF07883"/>
    </source>
</evidence>
<dbReference type="InterPro" id="IPR051610">
    <property type="entry name" value="GPI/OXD"/>
</dbReference>
<sequence length="163" mass="17389">MPIRSSSADGSTGAARFALDIPPTQGSHYPEPFAARVKGRIKRRLGDAFGLANIGINLVTLGPGSASSVHHRHSVQDEFVYVLSGEIVLVDDGGEQLLHPGMCVGFPAGGTAHHLVNRSAAEACYLEVGDRLPGDSGIYPDDDLEAVRTDQGWLFRHKNGDPY</sequence>
<reference evidence="4 5" key="1">
    <citation type="submission" date="2018-03" db="EMBL/GenBank/DDBJ databases">
        <title>The draft genome of Sphingosinicella sp. GL-C-18.</title>
        <authorList>
            <person name="Liu L."/>
            <person name="Li L."/>
            <person name="Liang L."/>
            <person name="Zhang X."/>
            <person name="Wang T."/>
        </authorList>
    </citation>
    <scope>NUCLEOTIDE SEQUENCE [LARGE SCALE GENOMIC DNA]</scope>
    <source>
        <strain evidence="4 5">GL-C-18</strain>
    </source>
</reference>
<dbReference type="Pfam" id="PF07883">
    <property type="entry name" value="Cupin_2"/>
    <property type="match status" value="1"/>
</dbReference>
<dbReference type="EMBL" id="PXYI01000003">
    <property type="protein sequence ID" value="PSJ40511.1"/>
    <property type="molecule type" value="Genomic_DNA"/>
</dbReference>
<dbReference type="PANTHER" id="PTHR35848:SF9">
    <property type="entry name" value="SLL1358 PROTEIN"/>
    <property type="match status" value="1"/>
</dbReference>
<dbReference type="CDD" id="cd02224">
    <property type="entry name" value="cupin_SPO2919-like"/>
    <property type="match status" value="1"/>
</dbReference>
<proteinExistence type="predicted"/>
<feature type="domain" description="Cupin type-2" evidence="3">
    <location>
        <begin position="58"/>
        <end position="128"/>
    </location>
</feature>
<dbReference type="RefSeq" id="WP_106512663.1">
    <property type="nucleotide sequence ID" value="NZ_PXYI01000003.1"/>
</dbReference>
<evidence type="ECO:0000313" key="4">
    <source>
        <dbReference type="EMBL" id="PSJ40511.1"/>
    </source>
</evidence>
<evidence type="ECO:0000256" key="1">
    <source>
        <dbReference type="ARBA" id="ARBA00022723"/>
    </source>
</evidence>
<feature type="compositionally biased region" description="Polar residues" evidence="2">
    <location>
        <begin position="1"/>
        <end position="10"/>
    </location>
</feature>
<organism evidence="4 5">
    <name type="scientific">Allosphingosinicella deserti</name>
    <dbReference type="NCBI Taxonomy" id="2116704"/>
    <lineage>
        <taxon>Bacteria</taxon>
        <taxon>Pseudomonadati</taxon>
        <taxon>Pseudomonadota</taxon>
        <taxon>Alphaproteobacteria</taxon>
        <taxon>Sphingomonadales</taxon>
        <taxon>Sphingomonadaceae</taxon>
        <taxon>Allosphingosinicella</taxon>
    </lineage>
</organism>
<dbReference type="SUPFAM" id="SSF51182">
    <property type="entry name" value="RmlC-like cupins"/>
    <property type="match status" value="1"/>
</dbReference>
<keyword evidence="1" id="KW-0479">Metal-binding</keyword>
<dbReference type="AlphaFoldDB" id="A0A2P7QRB9"/>
<gene>
    <name evidence="4" type="ORF">C7I55_09260</name>
</gene>
<dbReference type="GO" id="GO:0046872">
    <property type="term" value="F:metal ion binding"/>
    <property type="evidence" value="ECO:0007669"/>
    <property type="project" value="UniProtKB-KW"/>
</dbReference>
<protein>
    <submittedName>
        <fullName evidence="4">Cupin</fullName>
    </submittedName>
</protein>
<dbReference type="InterPro" id="IPR013096">
    <property type="entry name" value="Cupin_2"/>
</dbReference>
<dbReference type="InterPro" id="IPR014710">
    <property type="entry name" value="RmlC-like_jellyroll"/>
</dbReference>
<evidence type="ECO:0000256" key="2">
    <source>
        <dbReference type="SAM" id="MobiDB-lite"/>
    </source>
</evidence>
<name>A0A2P7QRB9_9SPHN</name>
<dbReference type="PANTHER" id="PTHR35848">
    <property type="entry name" value="OXALATE-BINDING PROTEIN"/>
    <property type="match status" value="1"/>
</dbReference>
<dbReference type="InterPro" id="IPR011051">
    <property type="entry name" value="RmlC_Cupin_sf"/>
</dbReference>
<dbReference type="Gene3D" id="2.60.120.10">
    <property type="entry name" value="Jelly Rolls"/>
    <property type="match status" value="1"/>
</dbReference>
<evidence type="ECO:0000313" key="5">
    <source>
        <dbReference type="Proteomes" id="UP000241167"/>
    </source>
</evidence>